<evidence type="ECO:0000256" key="2">
    <source>
        <dbReference type="ARBA" id="ARBA00006962"/>
    </source>
</evidence>
<proteinExistence type="inferred from homology"/>
<dbReference type="EC" id="2.4.1.141" evidence="3"/>
<dbReference type="FunCoup" id="B7FP96">
    <property type="interactions" value="78"/>
</dbReference>
<evidence type="ECO:0000256" key="7">
    <source>
        <dbReference type="ARBA" id="ARBA00022824"/>
    </source>
</evidence>
<keyword evidence="7" id="KW-0256">Endoplasmic reticulum</keyword>
<evidence type="ECO:0000256" key="8">
    <source>
        <dbReference type="SAM" id="SignalP"/>
    </source>
</evidence>
<dbReference type="eggNOG" id="KOG3349">
    <property type="taxonomic scope" value="Eukaryota"/>
</dbReference>
<name>B7FP96_PHATC</name>
<reference evidence="11" key="2">
    <citation type="submission" date="2008-08" db="EMBL/GenBank/DDBJ databases">
        <authorList>
            <consortium name="Diatom Consortium"/>
            <person name="Grigoriev I."/>
            <person name="Grimwood J."/>
            <person name="Kuo A."/>
            <person name="Otillar R.P."/>
            <person name="Salamov A."/>
            <person name="Detter J.C."/>
            <person name="Lindquist E."/>
            <person name="Shapiro H."/>
            <person name="Lucas S."/>
            <person name="Glavina del Rio T."/>
            <person name="Pitluck S."/>
            <person name="Rokhsar D."/>
            <person name="Bowler C."/>
        </authorList>
    </citation>
    <scope>GENOME REANNOTATION</scope>
    <source>
        <strain evidence="11">CCAP 1055/1</strain>
    </source>
</reference>
<keyword evidence="6 10" id="KW-0808">Transferase</keyword>
<feature type="signal peptide" evidence="8">
    <location>
        <begin position="1"/>
        <end position="20"/>
    </location>
</feature>
<dbReference type="Gene3D" id="3.40.50.2000">
    <property type="entry name" value="Glycogen Phosphorylase B"/>
    <property type="match status" value="1"/>
</dbReference>
<dbReference type="EMBL" id="CM000605">
    <property type="protein sequence ID" value="EEC51641.1"/>
    <property type="molecule type" value="Genomic_DNA"/>
</dbReference>
<evidence type="ECO:0000256" key="4">
    <source>
        <dbReference type="ARBA" id="ARBA00017468"/>
    </source>
</evidence>
<evidence type="ECO:0000256" key="6">
    <source>
        <dbReference type="ARBA" id="ARBA00022679"/>
    </source>
</evidence>
<keyword evidence="8" id="KW-0732">Signal</keyword>
<organism evidence="10 11">
    <name type="scientific">Phaeodactylum tricornutum (strain CCAP 1055/1)</name>
    <dbReference type="NCBI Taxonomy" id="556484"/>
    <lineage>
        <taxon>Eukaryota</taxon>
        <taxon>Sar</taxon>
        <taxon>Stramenopiles</taxon>
        <taxon>Ochrophyta</taxon>
        <taxon>Bacillariophyta</taxon>
        <taxon>Bacillariophyceae</taxon>
        <taxon>Bacillariophycidae</taxon>
        <taxon>Naviculales</taxon>
        <taxon>Phaeodactylaceae</taxon>
        <taxon>Phaeodactylum</taxon>
    </lineage>
</organism>
<dbReference type="STRING" id="556484.B7FP96"/>
<evidence type="ECO:0000256" key="1">
    <source>
        <dbReference type="ARBA" id="ARBA00004240"/>
    </source>
</evidence>
<feature type="domain" description="Glycosyl transferase family 28 C-terminal" evidence="9">
    <location>
        <begin position="4"/>
        <end position="119"/>
    </location>
</feature>
<comment type="subcellular location">
    <subcellularLocation>
        <location evidence="1">Endoplasmic reticulum</location>
    </subcellularLocation>
</comment>
<evidence type="ECO:0000259" key="9">
    <source>
        <dbReference type="Pfam" id="PF04101"/>
    </source>
</evidence>
<dbReference type="GO" id="GO:0005783">
    <property type="term" value="C:endoplasmic reticulum"/>
    <property type="evidence" value="ECO:0007669"/>
    <property type="project" value="UniProtKB-SubCell"/>
</dbReference>
<dbReference type="GO" id="GO:0004577">
    <property type="term" value="F:N-acetylglucosaminyldiphosphodolichol N-acetylglucosaminyltransferase activity"/>
    <property type="evidence" value="ECO:0007669"/>
    <property type="project" value="UniProtKB-EC"/>
</dbReference>
<evidence type="ECO:0000313" key="11">
    <source>
        <dbReference type="Proteomes" id="UP000000759"/>
    </source>
</evidence>
<accession>B7FP96</accession>
<dbReference type="KEGG" id="pti:PHATRDRAFT_9427"/>
<feature type="non-terminal residue" evidence="10">
    <location>
        <position position="123"/>
    </location>
</feature>
<keyword evidence="5" id="KW-0328">Glycosyltransferase</keyword>
<dbReference type="OrthoDB" id="39912at2759"/>
<evidence type="ECO:0000256" key="5">
    <source>
        <dbReference type="ARBA" id="ARBA00022676"/>
    </source>
</evidence>
<dbReference type="Proteomes" id="UP000000759">
    <property type="component" value="Chromosome 1"/>
</dbReference>
<reference evidence="10 11" key="1">
    <citation type="journal article" date="2008" name="Nature">
        <title>The Phaeodactylum genome reveals the evolutionary history of diatom genomes.</title>
        <authorList>
            <person name="Bowler C."/>
            <person name="Allen A.E."/>
            <person name="Badger J.H."/>
            <person name="Grimwood J."/>
            <person name="Jabbari K."/>
            <person name="Kuo A."/>
            <person name="Maheswari U."/>
            <person name="Martens C."/>
            <person name="Maumus F."/>
            <person name="Otillar R.P."/>
            <person name="Rayko E."/>
            <person name="Salamov A."/>
            <person name="Vandepoele K."/>
            <person name="Beszteri B."/>
            <person name="Gruber A."/>
            <person name="Heijde M."/>
            <person name="Katinka M."/>
            <person name="Mock T."/>
            <person name="Valentin K."/>
            <person name="Verret F."/>
            <person name="Berges J.A."/>
            <person name="Brownlee C."/>
            <person name="Cadoret J.P."/>
            <person name="Chiovitti A."/>
            <person name="Choi C.J."/>
            <person name="Coesel S."/>
            <person name="De Martino A."/>
            <person name="Detter J.C."/>
            <person name="Durkin C."/>
            <person name="Falciatore A."/>
            <person name="Fournet J."/>
            <person name="Haruta M."/>
            <person name="Huysman M.J."/>
            <person name="Jenkins B.D."/>
            <person name="Jiroutova K."/>
            <person name="Jorgensen R.E."/>
            <person name="Joubert Y."/>
            <person name="Kaplan A."/>
            <person name="Kroger N."/>
            <person name="Kroth P.G."/>
            <person name="La Roche J."/>
            <person name="Lindquist E."/>
            <person name="Lommer M."/>
            <person name="Martin-Jezequel V."/>
            <person name="Lopez P.J."/>
            <person name="Lucas S."/>
            <person name="Mangogna M."/>
            <person name="McGinnis K."/>
            <person name="Medlin L.K."/>
            <person name="Montsant A."/>
            <person name="Oudot-Le Secq M.P."/>
            <person name="Napoli C."/>
            <person name="Obornik M."/>
            <person name="Parker M.S."/>
            <person name="Petit J.L."/>
            <person name="Porcel B.M."/>
            <person name="Poulsen N."/>
            <person name="Robison M."/>
            <person name="Rychlewski L."/>
            <person name="Rynearson T.A."/>
            <person name="Schmutz J."/>
            <person name="Shapiro H."/>
            <person name="Siaut M."/>
            <person name="Stanley M."/>
            <person name="Sussman M.R."/>
            <person name="Taylor A.R."/>
            <person name="Vardi A."/>
            <person name="von Dassow P."/>
            <person name="Vyverman W."/>
            <person name="Willis A."/>
            <person name="Wyrwicz L.S."/>
            <person name="Rokhsar D.S."/>
            <person name="Weissenbach J."/>
            <person name="Armbrust E.V."/>
            <person name="Green B.R."/>
            <person name="Van de Peer Y."/>
            <person name="Grigoriev I.V."/>
        </authorList>
    </citation>
    <scope>NUCLEOTIDE SEQUENCE [LARGE SCALE GENOMIC DNA]</scope>
    <source>
        <strain evidence="10 11">CCAP 1055/1</strain>
    </source>
</reference>
<dbReference type="HOGENOM" id="CLU_085408_2_2_1"/>
<dbReference type="PANTHER" id="PTHR12867:SF6">
    <property type="entry name" value="N-ACETYLGLUCOSAMINYLDIPHOSPHODOLICHOL N-ACETYLGLUCOSAMINYLTRANSFERASE"/>
    <property type="match status" value="1"/>
</dbReference>
<gene>
    <name evidence="10" type="ORF">PHATRDRAFT_9427</name>
</gene>
<dbReference type="InterPro" id="IPR007235">
    <property type="entry name" value="Glyco_trans_28_C"/>
</dbReference>
<dbReference type="GO" id="GO:0006488">
    <property type="term" value="P:dolichol-linked oligosaccharide biosynthetic process"/>
    <property type="evidence" value="ECO:0007669"/>
    <property type="project" value="InterPro"/>
</dbReference>
<evidence type="ECO:0000313" key="10">
    <source>
        <dbReference type="EMBL" id="EEC51641.1"/>
    </source>
</evidence>
<dbReference type="PANTHER" id="PTHR12867">
    <property type="entry name" value="GLYCOSYL TRANSFERASE-RELATED"/>
    <property type="match status" value="1"/>
</dbReference>
<dbReference type="RefSeq" id="XP_002177178.1">
    <property type="nucleotide sequence ID" value="XM_002177142.1"/>
</dbReference>
<dbReference type="Pfam" id="PF04101">
    <property type="entry name" value="Glyco_tran_28_C"/>
    <property type="match status" value="1"/>
</dbReference>
<dbReference type="SUPFAM" id="SSF53756">
    <property type="entry name" value="UDP-Glycosyltransferase/glycogen phosphorylase"/>
    <property type="match status" value="1"/>
</dbReference>
<dbReference type="AlphaFoldDB" id="B7FP96"/>
<dbReference type="GeneID" id="7196111"/>
<dbReference type="InParanoid" id="B7FP96"/>
<keyword evidence="11" id="KW-1185">Reference proteome</keyword>
<feature type="chain" id="PRO_5002852492" description="UDP-N-acetylglucosamine transferase subunit ALG13" evidence="8">
    <location>
        <begin position="21"/>
        <end position="123"/>
    </location>
</feature>
<sequence>MSGTIFVTVGTTLFEALIQAVSTDDALQGMVENGYSSLVIQYGKGAKPPILSSPSLNVEVYAFKPNLTSDMKAADLIISHAGAGTVMEVLRLKKRAAVVINTMLMDNHQTELADAMGERHHIL</sequence>
<dbReference type="InterPro" id="IPR039042">
    <property type="entry name" value="Alg13-like"/>
</dbReference>
<comment type="similarity">
    <text evidence="2">Belongs to the glycosyltransferase 28 family.</text>
</comment>
<evidence type="ECO:0000256" key="3">
    <source>
        <dbReference type="ARBA" id="ARBA00012614"/>
    </source>
</evidence>
<protein>
    <recommendedName>
        <fullName evidence="4">UDP-N-acetylglucosamine transferase subunit ALG13</fullName>
        <ecNumber evidence="3">2.4.1.141</ecNumber>
    </recommendedName>
</protein>
<dbReference type="PaxDb" id="2850-Phatr9427"/>